<evidence type="ECO:0000256" key="5">
    <source>
        <dbReference type="ARBA" id="ARBA00022989"/>
    </source>
</evidence>
<feature type="transmembrane region" description="Helical" evidence="7">
    <location>
        <begin position="285"/>
        <end position="304"/>
    </location>
</feature>
<dbReference type="PANTHER" id="PTHR33362:SF2">
    <property type="entry name" value="TRAP TRANSPORTER LARGE PERMEASE PROTEIN"/>
    <property type="match status" value="1"/>
</dbReference>
<dbReference type="PANTHER" id="PTHR33362">
    <property type="entry name" value="SIALIC ACID TRAP TRANSPORTER PERMEASE PROTEIN SIAT-RELATED"/>
    <property type="match status" value="1"/>
</dbReference>
<dbReference type="EMBL" id="CP027668">
    <property type="protein sequence ID" value="AVO43724.1"/>
    <property type="molecule type" value="Genomic_DNA"/>
</dbReference>
<protein>
    <recommendedName>
        <fullName evidence="7">TRAP transporter large permease protein</fullName>
    </recommendedName>
</protein>
<feature type="transmembrane region" description="Helical" evidence="7">
    <location>
        <begin position="63"/>
        <end position="83"/>
    </location>
</feature>
<evidence type="ECO:0000256" key="3">
    <source>
        <dbReference type="ARBA" id="ARBA00022519"/>
    </source>
</evidence>
<feature type="domain" description="TRAP C4-dicarboxylate transport system permease DctM subunit" evidence="8">
    <location>
        <begin position="16"/>
        <end position="423"/>
    </location>
</feature>
<gene>
    <name evidence="9" type="ORF">C6569_00775</name>
</gene>
<name>A0A2S0N6E3_9HYPH</name>
<keyword evidence="5 7" id="KW-1133">Transmembrane helix</keyword>
<keyword evidence="2" id="KW-1003">Cell membrane</keyword>
<dbReference type="InterPro" id="IPR010656">
    <property type="entry name" value="DctM"/>
</dbReference>
<feature type="transmembrane region" description="Helical" evidence="7">
    <location>
        <begin position="179"/>
        <end position="203"/>
    </location>
</feature>
<keyword evidence="3 7" id="KW-0997">Cell inner membrane</keyword>
<keyword evidence="7" id="KW-0813">Transport</keyword>
<dbReference type="InterPro" id="IPR004681">
    <property type="entry name" value="TRAP_DctM"/>
</dbReference>
<keyword evidence="10" id="KW-1185">Reference proteome</keyword>
<comment type="subunit">
    <text evidence="7">The complex comprises the extracytoplasmic solute receptor protein and the two transmembrane proteins.</text>
</comment>
<evidence type="ECO:0000256" key="2">
    <source>
        <dbReference type="ARBA" id="ARBA00022475"/>
    </source>
</evidence>
<feature type="transmembrane region" description="Helical" evidence="7">
    <location>
        <begin position="406"/>
        <end position="429"/>
    </location>
</feature>
<evidence type="ECO:0000256" key="6">
    <source>
        <dbReference type="ARBA" id="ARBA00023136"/>
    </source>
</evidence>
<feature type="transmembrane region" description="Helical" evidence="7">
    <location>
        <begin position="316"/>
        <end position="346"/>
    </location>
</feature>
<evidence type="ECO:0000256" key="1">
    <source>
        <dbReference type="ARBA" id="ARBA00004429"/>
    </source>
</evidence>
<feature type="transmembrane region" description="Helical" evidence="7">
    <location>
        <begin position="144"/>
        <end position="167"/>
    </location>
</feature>
<evidence type="ECO:0000259" key="8">
    <source>
        <dbReference type="Pfam" id="PF06808"/>
    </source>
</evidence>
<comment type="function">
    <text evidence="7">Part of the tripartite ATP-independent periplasmic (TRAP) transport system.</text>
</comment>
<keyword evidence="4 7" id="KW-0812">Transmembrane</keyword>
<dbReference type="KEGG" id="phr:C6569_00775"/>
<proteinExistence type="inferred from homology"/>
<dbReference type="AlphaFoldDB" id="A0A2S0N6E3"/>
<feature type="transmembrane region" description="Helical" evidence="7">
    <location>
        <begin position="215"/>
        <end position="236"/>
    </location>
</feature>
<evidence type="ECO:0000313" key="9">
    <source>
        <dbReference type="EMBL" id="AVO43724.1"/>
    </source>
</evidence>
<comment type="similarity">
    <text evidence="7">Belongs to the TRAP transporter large permease family.</text>
</comment>
<reference evidence="9 10" key="1">
    <citation type="submission" date="2018-03" db="EMBL/GenBank/DDBJ databases">
        <title>Genome sequencing of Phreatobacter sp.</title>
        <authorList>
            <person name="Kim S.-J."/>
            <person name="Heo J."/>
            <person name="Kwon S.-W."/>
        </authorList>
    </citation>
    <scope>NUCLEOTIDE SEQUENCE [LARGE SCALE GENOMIC DNA]</scope>
    <source>
        <strain evidence="9 10">S-12</strain>
    </source>
</reference>
<dbReference type="GO" id="GO:0005886">
    <property type="term" value="C:plasma membrane"/>
    <property type="evidence" value="ECO:0007669"/>
    <property type="project" value="UniProtKB-SubCell"/>
</dbReference>
<evidence type="ECO:0000256" key="4">
    <source>
        <dbReference type="ARBA" id="ARBA00022692"/>
    </source>
</evidence>
<dbReference type="PIRSF" id="PIRSF006066">
    <property type="entry name" value="HI0050"/>
    <property type="match status" value="1"/>
</dbReference>
<dbReference type="GO" id="GO:0022857">
    <property type="term" value="F:transmembrane transporter activity"/>
    <property type="evidence" value="ECO:0007669"/>
    <property type="project" value="UniProtKB-UniRule"/>
</dbReference>
<dbReference type="Proteomes" id="UP000237889">
    <property type="component" value="Chromosome"/>
</dbReference>
<evidence type="ECO:0000313" key="10">
    <source>
        <dbReference type="Proteomes" id="UP000237889"/>
    </source>
</evidence>
<feature type="transmembrane region" description="Helical" evidence="7">
    <location>
        <begin position="366"/>
        <end position="394"/>
    </location>
</feature>
<comment type="subcellular location">
    <subcellularLocation>
        <location evidence="1 7">Cell inner membrane</location>
        <topology evidence="1 7">Multi-pass membrane protein</topology>
    </subcellularLocation>
</comment>
<dbReference type="OrthoDB" id="7374726at2"/>
<feature type="transmembrane region" description="Helical" evidence="7">
    <location>
        <begin position="243"/>
        <end position="265"/>
    </location>
</feature>
<keyword evidence="6 7" id="KW-0472">Membrane</keyword>
<feature type="transmembrane region" description="Helical" evidence="7">
    <location>
        <begin position="12"/>
        <end position="43"/>
    </location>
</feature>
<organism evidence="9 10">
    <name type="scientific">Phreatobacter cathodiphilus</name>
    <dbReference type="NCBI Taxonomy" id="1868589"/>
    <lineage>
        <taxon>Bacteria</taxon>
        <taxon>Pseudomonadati</taxon>
        <taxon>Pseudomonadota</taxon>
        <taxon>Alphaproteobacteria</taxon>
        <taxon>Hyphomicrobiales</taxon>
        <taxon>Phreatobacteraceae</taxon>
        <taxon>Phreatobacter</taxon>
    </lineage>
</organism>
<dbReference type="NCBIfam" id="TIGR00786">
    <property type="entry name" value="dctM"/>
    <property type="match status" value="1"/>
</dbReference>
<dbReference type="RefSeq" id="WP_106747054.1">
    <property type="nucleotide sequence ID" value="NZ_CP027668.1"/>
</dbReference>
<sequence>MSGSVLTAGQAAFVLFGAFFGLLALRVPVAFALGLACLPILMIEPRLDTVTLMSESFNAFNSFILLAVPFFLLTANLMNIGGITDRLLKLSRTMVGHWPGGLAQINVVLSLFFAGISGSSTADAASQSKIFIEAQRRAGYDDSFSVAITAVSAVLAVIVPPSILMIVWGGILTTSIGALFLAGIVPGILIAGAQMATVHIYAVKRGYPTYPRETWRAFICACAHSFLALLTPGIIIGGKIFGWFTATESAAIAVLYAGVLSFVVYREMDLKGLYGALLDTGRLTGVILFCVGTASCFGWLLAYYKIPEAILTGVSAWNMGFIATGFFVAGVFLVVGCFLDAIPAIIICGPILQPLAKAVEMDPVHFAMIGIVSLAFGLVTPPYGLCLMIACAVAGMRMRDAIKDTVIMLIPLFMVLGLVIIWPKVTLFLPSLVSPEFLN</sequence>
<dbReference type="Pfam" id="PF06808">
    <property type="entry name" value="DctM"/>
    <property type="match status" value="1"/>
</dbReference>
<evidence type="ECO:0000256" key="7">
    <source>
        <dbReference type="RuleBase" id="RU369079"/>
    </source>
</evidence>
<feature type="transmembrane region" description="Helical" evidence="7">
    <location>
        <begin position="95"/>
        <end position="116"/>
    </location>
</feature>
<accession>A0A2S0N6E3</accession>